<protein>
    <submittedName>
        <fullName evidence="1">Uncharacterized protein</fullName>
    </submittedName>
</protein>
<dbReference type="AlphaFoldDB" id="A0A0K2T158"/>
<sequence>MFIIFNSIFGMNHDYCIRQTDFTFVGRTGISKEFMTPCSTVCIFS</sequence>
<name>A0A0K2T158_LEPSM</name>
<accession>A0A0K2T158</accession>
<dbReference type="EMBL" id="HACA01002397">
    <property type="protein sequence ID" value="CDW19758.1"/>
    <property type="molecule type" value="Transcribed_RNA"/>
</dbReference>
<proteinExistence type="predicted"/>
<organism evidence="1">
    <name type="scientific">Lepeophtheirus salmonis</name>
    <name type="common">Salmon louse</name>
    <name type="synonym">Caligus salmonis</name>
    <dbReference type="NCBI Taxonomy" id="72036"/>
    <lineage>
        <taxon>Eukaryota</taxon>
        <taxon>Metazoa</taxon>
        <taxon>Ecdysozoa</taxon>
        <taxon>Arthropoda</taxon>
        <taxon>Crustacea</taxon>
        <taxon>Multicrustacea</taxon>
        <taxon>Hexanauplia</taxon>
        <taxon>Copepoda</taxon>
        <taxon>Siphonostomatoida</taxon>
        <taxon>Caligidae</taxon>
        <taxon>Lepeophtheirus</taxon>
    </lineage>
</organism>
<reference evidence="1" key="1">
    <citation type="submission" date="2014-05" db="EMBL/GenBank/DDBJ databases">
        <authorList>
            <person name="Chronopoulou M."/>
        </authorList>
    </citation>
    <scope>NUCLEOTIDE SEQUENCE</scope>
    <source>
        <tissue evidence="1">Whole organism</tissue>
    </source>
</reference>
<evidence type="ECO:0000313" key="1">
    <source>
        <dbReference type="EMBL" id="CDW19758.1"/>
    </source>
</evidence>